<evidence type="ECO:0000256" key="2">
    <source>
        <dbReference type="ARBA" id="ARBA00008520"/>
    </source>
</evidence>
<evidence type="ECO:0000256" key="1">
    <source>
        <dbReference type="ARBA" id="ARBA00004196"/>
    </source>
</evidence>
<dbReference type="InterPro" id="IPR006059">
    <property type="entry name" value="SBP"/>
</dbReference>
<dbReference type="Pfam" id="PF01547">
    <property type="entry name" value="SBP_bac_1"/>
    <property type="match status" value="1"/>
</dbReference>
<evidence type="ECO:0000256" key="4">
    <source>
        <dbReference type="ARBA" id="ARBA00022729"/>
    </source>
</evidence>
<dbReference type="STRING" id="630515.SAMN04489812_1118"/>
<dbReference type="AlphaFoldDB" id="A0A1H1Q2Q6"/>
<evidence type="ECO:0000256" key="3">
    <source>
        <dbReference type="ARBA" id="ARBA00022448"/>
    </source>
</evidence>
<accession>A0A1H1Q2Q6</accession>
<keyword evidence="4" id="KW-0732">Signal</keyword>
<evidence type="ECO:0000313" key="6">
    <source>
        <dbReference type="Proteomes" id="UP000199103"/>
    </source>
</evidence>
<dbReference type="InterPro" id="IPR006311">
    <property type="entry name" value="TAT_signal"/>
</dbReference>
<name>A0A1H1Q2Q6_9ACTN</name>
<keyword evidence="3" id="KW-0813">Transport</keyword>
<protein>
    <submittedName>
        <fullName evidence="5">Carbohydrate ABC transporter substrate-binding protein, CUT1 family</fullName>
    </submittedName>
</protein>
<dbReference type="PANTHER" id="PTHR43649">
    <property type="entry name" value="ARABINOSE-BINDING PROTEIN-RELATED"/>
    <property type="match status" value="1"/>
</dbReference>
<dbReference type="InterPro" id="IPR050490">
    <property type="entry name" value="Bact_solute-bd_prot1"/>
</dbReference>
<dbReference type="RefSeq" id="WP_197680006.1">
    <property type="nucleotide sequence ID" value="NZ_LT629772.1"/>
</dbReference>
<gene>
    <name evidence="5" type="ORF">SAMN04489812_1118</name>
</gene>
<sequence length="461" mass="50203">MTRTDPMQSSTARFDRRSALRAAALLGGAGLAGSGLAACMPGSSQPEQKLAPKPSATAKGSITLWMRDDDLLKVFRTVVPAFNKVYPDVSVKMVGLDIDTKLPPTLISGTAVPDGSFYEDVNIGAQADHLYDLTSLMKPHRADTVQFKLDVNTFDNKLVGIPWDTDPGLLYYRTDILDKAGVDPATLISYDALLDAADKIKSKNAKAKPIPLEQDANLGLQWLMMLINQQQGSGLIDKQDNLTIDTPAFRNALTWIRQVAEQGLGARTKFASTSNIAMLDNGTISLVPWAIWFIFLPQSGLKTSVGKWRVAELPAWTEGGARSGVMGGSSFVIPLKAKNPELAWLFYEFALYNKKGYSTVYGPNKTYPNGLNTSLPSVKAALNGPALFKPVEQLGNQDLWSVDTKAALAIPAGYRIPPWFNQAANYLGVNMQKMIDGSMSVDDVISKSSDQIQKNLVDRQR</sequence>
<comment type="similarity">
    <text evidence="2">Belongs to the bacterial solute-binding protein 1 family.</text>
</comment>
<dbReference type="PROSITE" id="PS51318">
    <property type="entry name" value="TAT"/>
    <property type="match status" value="1"/>
</dbReference>
<dbReference type="PANTHER" id="PTHR43649:SF31">
    <property type="entry name" value="SN-GLYCEROL-3-PHOSPHATE-BINDING PERIPLASMIC PROTEIN UGPB"/>
    <property type="match status" value="1"/>
</dbReference>
<dbReference type="Gene3D" id="3.40.190.10">
    <property type="entry name" value="Periplasmic binding protein-like II"/>
    <property type="match status" value="1"/>
</dbReference>
<dbReference type="SUPFAM" id="SSF53850">
    <property type="entry name" value="Periplasmic binding protein-like II"/>
    <property type="match status" value="1"/>
</dbReference>
<dbReference type="Proteomes" id="UP000199103">
    <property type="component" value="Chromosome I"/>
</dbReference>
<keyword evidence="6" id="KW-1185">Reference proteome</keyword>
<evidence type="ECO:0000313" key="5">
    <source>
        <dbReference type="EMBL" id="SDS17715.1"/>
    </source>
</evidence>
<proteinExistence type="inferred from homology"/>
<organism evidence="5 6">
    <name type="scientific">Microlunatus soli</name>
    <dbReference type="NCBI Taxonomy" id="630515"/>
    <lineage>
        <taxon>Bacteria</taxon>
        <taxon>Bacillati</taxon>
        <taxon>Actinomycetota</taxon>
        <taxon>Actinomycetes</taxon>
        <taxon>Propionibacteriales</taxon>
        <taxon>Propionibacteriaceae</taxon>
        <taxon>Microlunatus</taxon>
    </lineage>
</organism>
<dbReference type="GO" id="GO:0030313">
    <property type="term" value="C:cell envelope"/>
    <property type="evidence" value="ECO:0007669"/>
    <property type="project" value="UniProtKB-SubCell"/>
</dbReference>
<reference evidence="5 6" key="1">
    <citation type="submission" date="2016-10" db="EMBL/GenBank/DDBJ databases">
        <authorList>
            <person name="de Groot N.N."/>
        </authorList>
    </citation>
    <scope>NUCLEOTIDE SEQUENCE [LARGE SCALE GENOMIC DNA]</scope>
    <source>
        <strain evidence="5 6">DSM 21800</strain>
    </source>
</reference>
<dbReference type="EMBL" id="LT629772">
    <property type="protein sequence ID" value="SDS17715.1"/>
    <property type="molecule type" value="Genomic_DNA"/>
</dbReference>
<comment type="subcellular location">
    <subcellularLocation>
        <location evidence="1">Cell envelope</location>
    </subcellularLocation>
</comment>